<comment type="cofactor">
    <cofactor evidence="1">
        <name>Zn(2+)</name>
        <dbReference type="ChEBI" id="CHEBI:29105"/>
    </cofactor>
</comment>
<dbReference type="RefSeq" id="WP_015780639.1">
    <property type="nucleotide sequence ID" value="NC_013166.1"/>
</dbReference>
<dbReference type="OrthoDB" id="5490902at2"/>
<evidence type="ECO:0000259" key="3">
    <source>
        <dbReference type="PROSITE" id="PS52035"/>
    </source>
</evidence>
<comment type="similarity">
    <text evidence="2">Belongs to the peptidase M14 family.</text>
</comment>
<evidence type="ECO:0000313" key="4">
    <source>
        <dbReference type="EMBL" id="ACV27033.1"/>
    </source>
</evidence>
<dbReference type="PANTHER" id="PTHR12756">
    <property type="entry name" value="CYTOSOLIC CARBOXYPEPTIDASE"/>
    <property type="match status" value="1"/>
</dbReference>
<accession>C7RCP1</accession>
<dbReference type="KEGG" id="kko:Kkor_1621"/>
<dbReference type="InterPro" id="IPR000834">
    <property type="entry name" value="Peptidase_M14"/>
</dbReference>
<dbReference type="Pfam" id="PF00246">
    <property type="entry name" value="Peptidase_M14"/>
    <property type="match status" value="1"/>
</dbReference>
<keyword evidence="4" id="KW-0121">Carboxypeptidase</keyword>
<feature type="domain" description="Peptidase M14" evidence="3">
    <location>
        <begin position="111"/>
        <end position="374"/>
    </location>
</feature>
<dbReference type="SMART" id="SM00631">
    <property type="entry name" value="Zn_pept"/>
    <property type="match status" value="1"/>
</dbReference>
<dbReference type="PROSITE" id="PS52035">
    <property type="entry name" value="PEPTIDASE_M14"/>
    <property type="match status" value="1"/>
</dbReference>
<keyword evidence="5" id="KW-1185">Reference proteome</keyword>
<sequence>MNINCLFDSGNIEVIDASDSKAIKLAIRNDSNSEFKQWFHFRGHGEIGKTYNFEIINAKECSYVDGWKDYQVVASYDGEYWFRVHTQFDDNKLLSFSHQLEQPTIFFAYFEPYSYQRHLSLIHQAQHSELCQHHILGQTVDGHDIDLLIIGDESRERKIWVTARQHPGETMAEWCAEGLIERLLNEDDALAQSLLQDAVFYVVPNMNVDGSIRGNLRSNAAGANLNREWQSPSVKNSPEVYHVRNKMKEIGVDAFLDLHGDEGLPYVFVAGCEGIPSYDGRLKNLEEEFSSILKSVNPDFQTEFGYDKDEPGKANLTVANAWVGEEFKCLSLTLEMPFKDNANLSNKETGWSGDRSYLLGQTLLNPLYQLVKKLR</sequence>
<keyword evidence="4" id="KW-0645">Protease</keyword>
<evidence type="ECO:0000256" key="2">
    <source>
        <dbReference type="PROSITE-ProRule" id="PRU01379"/>
    </source>
</evidence>
<dbReference type="Gene3D" id="2.60.40.3120">
    <property type="match status" value="1"/>
</dbReference>
<dbReference type="AlphaFoldDB" id="C7RCP1"/>
<proteinExistence type="inferred from homology"/>
<dbReference type="HOGENOM" id="CLU_042358_0_0_6"/>
<dbReference type="GO" id="GO:0004181">
    <property type="term" value="F:metallocarboxypeptidase activity"/>
    <property type="evidence" value="ECO:0007669"/>
    <property type="project" value="InterPro"/>
</dbReference>
<dbReference type="CDD" id="cd06234">
    <property type="entry name" value="M14_PaCCP-like"/>
    <property type="match status" value="1"/>
</dbReference>
<keyword evidence="4" id="KW-0378">Hydrolase</keyword>
<protein>
    <submittedName>
        <fullName evidence="4">Peptidase M14 carboxypeptidase A</fullName>
    </submittedName>
</protein>
<dbReference type="InterPro" id="IPR040626">
    <property type="entry name" value="Pepdidase_M14_N"/>
</dbReference>
<dbReference type="InParanoid" id="C7RCP1"/>
<dbReference type="PANTHER" id="PTHR12756:SF11">
    <property type="entry name" value="CYTOSOLIC CARBOXYPEPTIDASE 1"/>
    <property type="match status" value="1"/>
</dbReference>
<evidence type="ECO:0000256" key="1">
    <source>
        <dbReference type="ARBA" id="ARBA00001947"/>
    </source>
</evidence>
<dbReference type="Gene3D" id="3.40.630.10">
    <property type="entry name" value="Zn peptidases"/>
    <property type="match status" value="1"/>
</dbReference>
<name>C7RCP1_KANKD</name>
<feature type="active site" description="Proton donor/acceptor" evidence="2">
    <location>
        <position position="335"/>
    </location>
</feature>
<dbReference type="Pfam" id="PF18027">
    <property type="entry name" value="Pepdidase_M14_N"/>
    <property type="match status" value="1"/>
</dbReference>
<reference evidence="4 5" key="1">
    <citation type="journal article" date="2009" name="Stand. Genomic Sci.">
        <title>Complete genome sequence of Kangiella koreensis type strain (SW-125).</title>
        <authorList>
            <person name="Han C."/>
            <person name="Sikorski J."/>
            <person name="Lapidus A."/>
            <person name="Nolan M."/>
            <person name="Glavina Del Rio T."/>
            <person name="Tice H."/>
            <person name="Cheng J.F."/>
            <person name="Lucas S."/>
            <person name="Chen F."/>
            <person name="Copeland A."/>
            <person name="Ivanova N."/>
            <person name="Mavromatis K."/>
            <person name="Ovchinnikova G."/>
            <person name="Pati A."/>
            <person name="Bruce D."/>
            <person name="Goodwin L."/>
            <person name="Pitluck S."/>
            <person name="Chen A."/>
            <person name="Palaniappan K."/>
            <person name="Land M."/>
            <person name="Hauser L."/>
            <person name="Chang Y.J."/>
            <person name="Jeffries C.D."/>
            <person name="Chain P."/>
            <person name="Saunders E."/>
            <person name="Brettin T."/>
            <person name="Goker M."/>
            <person name="Tindall B.J."/>
            <person name="Bristow J."/>
            <person name="Eisen J.A."/>
            <person name="Markowitz V."/>
            <person name="Hugenholtz P."/>
            <person name="Kyrpides N.C."/>
            <person name="Klenk H.P."/>
            <person name="Detter J.C."/>
        </authorList>
    </citation>
    <scope>NUCLEOTIDE SEQUENCE [LARGE SCALE GENOMIC DNA]</scope>
    <source>
        <strain evidence="5">DSM 16069 / KCTC 12182 / SW-125</strain>
    </source>
</reference>
<evidence type="ECO:0000313" key="5">
    <source>
        <dbReference type="Proteomes" id="UP000001231"/>
    </source>
</evidence>
<dbReference type="STRING" id="523791.Kkor_1621"/>
<dbReference type="EMBL" id="CP001707">
    <property type="protein sequence ID" value="ACV27033.1"/>
    <property type="molecule type" value="Genomic_DNA"/>
</dbReference>
<organism evidence="4 5">
    <name type="scientific">Kangiella koreensis (strain DSM 16069 / JCM 12317 / KCTC 12182 / SW-125)</name>
    <dbReference type="NCBI Taxonomy" id="523791"/>
    <lineage>
        <taxon>Bacteria</taxon>
        <taxon>Pseudomonadati</taxon>
        <taxon>Pseudomonadota</taxon>
        <taxon>Gammaproteobacteria</taxon>
        <taxon>Kangiellales</taxon>
        <taxon>Kangiellaceae</taxon>
        <taxon>Kangiella</taxon>
    </lineage>
</organism>
<dbReference type="eggNOG" id="COG2866">
    <property type="taxonomic scope" value="Bacteria"/>
</dbReference>
<dbReference type="Proteomes" id="UP000001231">
    <property type="component" value="Chromosome"/>
</dbReference>
<gene>
    <name evidence="4" type="ordered locus">Kkor_1621</name>
</gene>
<dbReference type="InterPro" id="IPR050821">
    <property type="entry name" value="Cytosolic_carboxypeptidase"/>
</dbReference>
<dbReference type="SUPFAM" id="SSF53187">
    <property type="entry name" value="Zn-dependent exopeptidases"/>
    <property type="match status" value="1"/>
</dbReference>
<dbReference type="GO" id="GO:0006508">
    <property type="term" value="P:proteolysis"/>
    <property type="evidence" value="ECO:0007669"/>
    <property type="project" value="InterPro"/>
</dbReference>
<dbReference type="GO" id="GO:0008270">
    <property type="term" value="F:zinc ion binding"/>
    <property type="evidence" value="ECO:0007669"/>
    <property type="project" value="InterPro"/>
</dbReference>